<feature type="compositionally biased region" description="Low complexity" evidence="7">
    <location>
        <begin position="58"/>
        <end position="67"/>
    </location>
</feature>
<feature type="compositionally biased region" description="Basic and acidic residues" evidence="7">
    <location>
        <begin position="100"/>
        <end position="109"/>
    </location>
</feature>
<keyword evidence="3" id="KW-0863">Zinc-finger</keyword>
<reference evidence="8 9" key="1">
    <citation type="submission" date="2023-10" db="EMBL/GenBank/DDBJ databases">
        <title>Draft genome sequence of Xylaria bambusicola isolate GMP-LS, the root and basal stem rot pathogen of sugarcane in Indonesia.</title>
        <authorList>
            <person name="Selvaraj P."/>
            <person name="Muralishankar V."/>
            <person name="Muruganantham S."/>
            <person name="Sp S."/>
            <person name="Haryani S."/>
            <person name="Lau K.J.X."/>
            <person name="Naqvi N.I."/>
        </authorList>
    </citation>
    <scope>NUCLEOTIDE SEQUENCE [LARGE SCALE GENOMIC DNA]</scope>
    <source>
        <strain evidence="8">GMP-LS</strain>
    </source>
</reference>
<evidence type="ECO:0000256" key="2">
    <source>
        <dbReference type="ARBA" id="ARBA00022723"/>
    </source>
</evidence>
<dbReference type="PANTHER" id="PTHR13278:SF0">
    <property type="entry name" value="ZINC FINGER PROTEIN 830"/>
    <property type="match status" value="1"/>
</dbReference>
<keyword evidence="2" id="KW-0479">Metal-binding</keyword>
<proteinExistence type="predicted"/>
<comment type="caution">
    <text evidence="8">The sequence shown here is derived from an EMBL/GenBank/DDBJ whole genome shotgun (WGS) entry which is preliminary data.</text>
</comment>
<evidence type="ECO:0000256" key="1">
    <source>
        <dbReference type="ARBA" id="ARBA00004123"/>
    </source>
</evidence>
<gene>
    <name evidence="8" type="ORF">RRF57_001706</name>
</gene>
<evidence type="ECO:0000256" key="5">
    <source>
        <dbReference type="ARBA" id="ARBA00023054"/>
    </source>
</evidence>
<dbReference type="GO" id="GO:0005681">
    <property type="term" value="C:spliceosomal complex"/>
    <property type="evidence" value="ECO:0007669"/>
    <property type="project" value="InterPro"/>
</dbReference>
<feature type="compositionally biased region" description="Polar residues" evidence="7">
    <location>
        <begin position="164"/>
        <end position="180"/>
    </location>
</feature>
<evidence type="ECO:0000313" key="9">
    <source>
        <dbReference type="Proteomes" id="UP001305414"/>
    </source>
</evidence>
<keyword evidence="9" id="KW-1185">Reference proteome</keyword>
<feature type="compositionally biased region" description="Basic and acidic residues" evidence="7">
    <location>
        <begin position="360"/>
        <end position="370"/>
    </location>
</feature>
<dbReference type="Proteomes" id="UP001305414">
    <property type="component" value="Unassembled WGS sequence"/>
</dbReference>
<dbReference type="GO" id="GO:0008270">
    <property type="term" value="F:zinc ion binding"/>
    <property type="evidence" value="ECO:0007669"/>
    <property type="project" value="UniProtKB-KW"/>
</dbReference>
<feature type="region of interest" description="Disordered" evidence="7">
    <location>
        <begin position="340"/>
        <end position="401"/>
    </location>
</feature>
<dbReference type="AlphaFoldDB" id="A0AAN7U5W3"/>
<dbReference type="InterPro" id="IPR036236">
    <property type="entry name" value="Znf_C2H2_sf"/>
</dbReference>
<keyword evidence="6" id="KW-0539">Nucleus</keyword>
<dbReference type="GO" id="GO:0003676">
    <property type="term" value="F:nucleic acid binding"/>
    <property type="evidence" value="ECO:0007669"/>
    <property type="project" value="InterPro"/>
</dbReference>
<name>A0AAN7U5W3_9PEZI</name>
<dbReference type="SUPFAM" id="SSF57667">
    <property type="entry name" value="beta-beta-alpha zinc fingers"/>
    <property type="match status" value="1"/>
</dbReference>
<accession>A0AAN7U5W3</accession>
<feature type="compositionally biased region" description="Basic and acidic residues" evidence="7">
    <location>
        <begin position="287"/>
        <end position="300"/>
    </location>
</feature>
<comment type="subcellular location">
    <subcellularLocation>
        <location evidence="1">Nucleus</location>
    </subcellularLocation>
</comment>
<keyword evidence="4" id="KW-0862">Zinc</keyword>
<dbReference type="GO" id="GO:0044773">
    <property type="term" value="P:mitotic DNA damage checkpoint signaling"/>
    <property type="evidence" value="ECO:0007669"/>
    <property type="project" value="TreeGrafter"/>
</dbReference>
<evidence type="ECO:0000256" key="7">
    <source>
        <dbReference type="SAM" id="MobiDB-lite"/>
    </source>
</evidence>
<protein>
    <recommendedName>
        <fullName evidence="10">Coiled-coil domain-containing protein 16</fullName>
    </recommendedName>
</protein>
<feature type="region of interest" description="Disordered" evidence="7">
    <location>
        <begin position="53"/>
        <end position="195"/>
    </location>
</feature>
<evidence type="ECO:0000256" key="4">
    <source>
        <dbReference type="ARBA" id="ARBA00022833"/>
    </source>
</evidence>
<feature type="region of interest" description="Disordered" evidence="7">
    <location>
        <begin position="283"/>
        <end position="327"/>
    </location>
</feature>
<feature type="compositionally biased region" description="Polar residues" evidence="7">
    <location>
        <begin position="110"/>
        <end position="119"/>
    </location>
</feature>
<dbReference type="PANTHER" id="PTHR13278">
    <property type="entry name" value="ZINC FINGER PROTEIN 830"/>
    <property type="match status" value="1"/>
</dbReference>
<dbReference type="InterPro" id="IPR040050">
    <property type="entry name" value="ZNF830-like"/>
</dbReference>
<dbReference type="GO" id="GO:0033314">
    <property type="term" value="P:mitotic DNA replication checkpoint signaling"/>
    <property type="evidence" value="ECO:0007669"/>
    <property type="project" value="TreeGrafter"/>
</dbReference>
<sequence>MADARALLRAHRAENRIKHPYAAYSDAGKLLCKLCHDVIKAESLWDTHIRSQPHRQRLQTLQRQQQQPSPPSQPTEETQKRKRSEDDDEHMSDNDEEENDTIRAKRSKTDTAVSHTSVPNGAGDGLEGNKEKTQTPPGLARRTSGTPVHGVEIAIPSRPATPLAGSNSTVSTPKAISMTRSPLAGSDRSSISGPSAAATSILISTDTLTVPAQTTMQAPSTRNDAPTAQTTSGAVDEAEWAAFEAEMSALDAPAPPTAVNGASAPSHLYADATISAPALSAAQVAAKSEEEEHERRKQALEAEIADEREDTTRALEAEFEEMEELEGRVRRLKERREKLRKESVMNLRGTAATQKVGAAEGKENSRNSDLDEKDEEEEEEEEENDDDDDDEDEWDGFRFRV</sequence>
<evidence type="ECO:0000256" key="3">
    <source>
        <dbReference type="ARBA" id="ARBA00022771"/>
    </source>
</evidence>
<feature type="region of interest" description="Disordered" evidence="7">
    <location>
        <begin position="214"/>
        <end position="233"/>
    </location>
</feature>
<evidence type="ECO:0000313" key="8">
    <source>
        <dbReference type="EMBL" id="KAK5625990.1"/>
    </source>
</evidence>
<evidence type="ECO:0000256" key="6">
    <source>
        <dbReference type="ARBA" id="ARBA00023242"/>
    </source>
</evidence>
<dbReference type="GO" id="GO:0033260">
    <property type="term" value="P:nuclear DNA replication"/>
    <property type="evidence" value="ECO:0007669"/>
    <property type="project" value="TreeGrafter"/>
</dbReference>
<keyword evidence="5" id="KW-0175">Coiled coil</keyword>
<evidence type="ECO:0008006" key="10">
    <source>
        <dbReference type="Google" id="ProtNLM"/>
    </source>
</evidence>
<organism evidence="8 9">
    <name type="scientific">Xylaria bambusicola</name>
    <dbReference type="NCBI Taxonomy" id="326684"/>
    <lineage>
        <taxon>Eukaryota</taxon>
        <taxon>Fungi</taxon>
        <taxon>Dikarya</taxon>
        <taxon>Ascomycota</taxon>
        <taxon>Pezizomycotina</taxon>
        <taxon>Sordariomycetes</taxon>
        <taxon>Xylariomycetidae</taxon>
        <taxon>Xylariales</taxon>
        <taxon>Xylariaceae</taxon>
        <taxon>Xylaria</taxon>
    </lineage>
</organism>
<dbReference type="EMBL" id="JAWHQM010000003">
    <property type="protein sequence ID" value="KAK5625990.1"/>
    <property type="molecule type" value="Genomic_DNA"/>
</dbReference>
<feature type="compositionally biased region" description="Acidic residues" evidence="7">
    <location>
        <begin position="371"/>
        <end position="394"/>
    </location>
</feature>
<feature type="compositionally biased region" description="Acidic residues" evidence="7">
    <location>
        <begin position="86"/>
        <end position="99"/>
    </location>
</feature>